<accession>A0A2P6MVR3</accession>
<reference evidence="1 2" key="1">
    <citation type="journal article" date="2018" name="Genome Biol. Evol.">
        <title>Multiple Roots of Fruiting Body Formation in Amoebozoa.</title>
        <authorList>
            <person name="Hillmann F."/>
            <person name="Forbes G."/>
            <person name="Novohradska S."/>
            <person name="Ferling I."/>
            <person name="Riege K."/>
            <person name="Groth M."/>
            <person name="Westermann M."/>
            <person name="Marz M."/>
            <person name="Spaller T."/>
            <person name="Winckler T."/>
            <person name="Schaap P."/>
            <person name="Glockner G."/>
        </authorList>
    </citation>
    <scope>NUCLEOTIDE SEQUENCE [LARGE SCALE GENOMIC DNA]</scope>
    <source>
        <strain evidence="1 2">Jena</strain>
    </source>
</reference>
<comment type="caution">
    <text evidence="1">The sequence shown here is derived from an EMBL/GenBank/DDBJ whole genome shotgun (WGS) entry which is preliminary data.</text>
</comment>
<protein>
    <submittedName>
        <fullName evidence="1">Uncharacterized protein</fullName>
    </submittedName>
</protein>
<dbReference type="InParanoid" id="A0A2P6MVR3"/>
<proteinExistence type="predicted"/>
<keyword evidence="2" id="KW-1185">Reference proteome</keyword>
<sequence>MAPLTFAQSPATSNERDLLLARQADNLVAVVFGQVRYQDLPEEDRRDIVRIATLGQAAPSSQA</sequence>
<gene>
    <name evidence="1" type="ORF">PROFUN_08802</name>
</gene>
<dbReference type="AlphaFoldDB" id="A0A2P6MVR3"/>
<evidence type="ECO:0000313" key="1">
    <source>
        <dbReference type="EMBL" id="PRP75808.1"/>
    </source>
</evidence>
<dbReference type="Proteomes" id="UP000241769">
    <property type="component" value="Unassembled WGS sequence"/>
</dbReference>
<organism evidence="1 2">
    <name type="scientific">Planoprotostelium fungivorum</name>
    <dbReference type="NCBI Taxonomy" id="1890364"/>
    <lineage>
        <taxon>Eukaryota</taxon>
        <taxon>Amoebozoa</taxon>
        <taxon>Evosea</taxon>
        <taxon>Variosea</taxon>
        <taxon>Cavosteliida</taxon>
        <taxon>Cavosteliaceae</taxon>
        <taxon>Planoprotostelium</taxon>
    </lineage>
</organism>
<evidence type="ECO:0000313" key="2">
    <source>
        <dbReference type="Proteomes" id="UP000241769"/>
    </source>
</evidence>
<dbReference type="EMBL" id="MDYQ01000362">
    <property type="protein sequence ID" value="PRP75808.1"/>
    <property type="molecule type" value="Genomic_DNA"/>
</dbReference>
<name>A0A2P6MVR3_9EUKA</name>